<dbReference type="InterPro" id="IPR002589">
    <property type="entry name" value="Macro_dom"/>
</dbReference>
<dbReference type="PROSITE" id="PS51154">
    <property type="entry name" value="MACRO"/>
    <property type="match status" value="1"/>
</dbReference>
<dbReference type="RefSeq" id="WP_073181659.1">
    <property type="nucleotide sequence ID" value="NZ_CP032544.1"/>
</dbReference>
<evidence type="ECO:0000313" key="5">
    <source>
        <dbReference type="Proteomes" id="UP001056837"/>
    </source>
</evidence>
<protein>
    <submittedName>
        <fullName evidence="3">O-acetyl-ADP-ribose deacetylase</fullName>
    </submittedName>
</protein>
<evidence type="ECO:0000313" key="3">
    <source>
        <dbReference type="EMBL" id="UTD16338.1"/>
    </source>
</evidence>
<dbReference type="Pfam" id="PF01661">
    <property type="entry name" value="Macro"/>
    <property type="match status" value="1"/>
</dbReference>
<dbReference type="PANTHER" id="PTHR11106:SF27">
    <property type="entry name" value="MACRO DOMAIN-CONTAINING PROTEIN"/>
    <property type="match status" value="1"/>
</dbReference>
<dbReference type="NCBIfam" id="NF001664">
    <property type="entry name" value="PRK00431.1-6"/>
    <property type="match status" value="1"/>
</dbReference>
<feature type="domain" description="Macro" evidence="1">
    <location>
        <begin position="1"/>
        <end position="168"/>
    </location>
</feature>
<dbReference type="EMBL" id="CP050861">
    <property type="protein sequence ID" value="UTD16338.1"/>
    <property type="molecule type" value="Genomic_DNA"/>
</dbReference>
<evidence type="ECO:0000313" key="4">
    <source>
        <dbReference type="Proteomes" id="UP000269693"/>
    </source>
</evidence>
<evidence type="ECO:0000313" key="2">
    <source>
        <dbReference type="EMBL" id="AZJ33685.1"/>
    </source>
</evidence>
<proteinExistence type="predicted"/>
<dbReference type="Proteomes" id="UP001056837">
    <property type="component" value="Chromosome"/>
</dbReference>
<accession>A0AAE9MQD5</accession>
<reference evidence="3" key="2">
    <citation type="submission" date="2020-04" db="EMBL/GenBank/DDBJ databases">
        <title>Tenacibaculum mesophilum bac2.</title>
        <authorList>
            <person name="Li M."/>
        </authorList>
    </citation>
    <scope>NUCLEOTIDE SEQUENCE</scope>
    <source>
        <strain evidence="3">Bac2</strain>
    </source>
</reference>
<name>A0AAE9MQD5_9FLAO</name>
<dbReference type="EMBL" id="CP032544">
    <property type="protein sequence ID" value="AZJ33685.1"/>
    <property type="molecule type" value="Genomic_DNA"/>
</dbReference>
<dbReference type="PANTHER" id="PTHR11106">
    <property type="entry name" value="GANGLIOSIDE INDUCED DIFFERENTIATION ASSOCIATED PROTEIN 2-RELATED"/>
    <property type="match status" value="1"/>
</dbReference>
<dbReference type="AlphaFoldDB" id="A0AAE9MQD5"/>
<dbReference type="SUPFAM" id="SSF52949">
    <property type="entry name" value="Macro domain-like"/>
    <property type="match status" value="1"/>
</dbReference>
<gene>
    <name evidence="2" type="ORF">D6200_14345</name>
    <name evidence="3" type="ORF">HER15_13035</name>
</gene>
<organism evidence="3 5">
    <name type="scientific">Tenacibaculum mesophilum</name>
    <dbReference type="NCBI Taxonomy" id="104268"/>
    <lineage>
        <taxon>Bacteria</taxon>
        <taxon>Pseudomonadati</taxon>
        <taxon>Bacteroidota</taxon>
        <taxon>Flavobacteriia</taxon>
        <taxon>Flavobacteriales</taxon>
        <taxon>Flavobacteriaceae</taxon>
        <taxon>Tenacibaculum</taxon>
    </lineage>
</organism>
<dbReference type="Gene3D" id="3.40.220.10">
    <property type="entry name" value="Leucine Aminopeptidase, subunit E, domain 1"/>
    <property type="match status" value="1"/>
</dbReference>
<dbReference type="CDD" id="cd02908">
    <property type="entry name" value="Macro_OAADPr_deacetylase"/>
    <property type="match status" value="1"/>
</dbReference>
<keyword evidence="4" id="KW-1185">Reference proteome</keyword>
<sequence>MTIKIIKGDITKVRVDIIVNAANSSLLGGSGVDGAIHRAGGSSILEECQQIRNKQGKCKTGEAVITTAGNLPAKKVIHTVGPVYQEGKNNEKELLANCYKNSLLLAKENNLHSIAFPCISTGIYRFPKQVAAEVALSTIKSTPILDEVIFVCFDNESYMIYKKILNDE</sequence>
<evidence type="ECO:0000259" key="1">
    <source>
        <dbReference type="PROSITE" id="PS51154"/>
    </source>
</evidence>
<dbReference type="Proteomes" id="UP000269693">
    <property type="component" value="Chromosome"/>
</dbReference>
<reference evidence="2 4" key="1">
    <citation type="submission" date="2018-09" db="EMBL/GenBank/DDBJ databases">
        <title>Insights into the microbiota of Asian seabass (Lates calcarifer) with tenacibaculosis symptoms and description of sp. nov. Tenacibaculum singaporense.</title>
        <authorList>
            <person name="Miyake S."/>
            <person name="Soh M."/>
            <person name="Azman M.N."/>
            <person name="Ngoh S.Y."/>
            <person name="Orban L."/>
            <person name="Seedorf H."/>
        </authorList>
    </citation>
    <scope>NUCLEOTIDE SEQUENCE [LARGE SCALE GENOMIC DNA]</scope>
    <source>
        <strain evidence="2 4">DSM 13764</strain>
    </source>
</reference>
<dbReference type="SMART" id="SM00506">
    <property type="entry name" value="A1pp"/>
    <property type="match status" value="1"/>
</dbReference>
<dbReference type="InterPro" id="IPR043472">
    <property type="entry name" value="Macro_dom-like"/>
</dbReference>